<evidence type="ECO:0000256" key="1">
    <source>
        <dbReference type="SAM" id="MobiDB-lite"/>
    </source>
</evidence>
<reference evidence="2 3" key="1">
    <citation type="journal article" date="2015" name="Nature">
        <title>rRNA introns, odd ribosomes, and small enigmatic genomes across a large radiation of phyla.</title>
        <authorList>
            <person name="Brown C.T."/>
            <person name="Hug L.A."/>
            <person name="Thomas B.C."/>
            <person name="Sharon I."/>
            <person name="Castelle C.J."/>
            <person name="Singh A."/>
            <person name="Wilkins M.J."/>
            <person name="Williams K.H."/>
            <person name="Banfield J.F."/>
        </authorList>
    </citation>
    <scope>NUCLEOTIDE SEQUENCE [LARGE SCALE GENOMIC DNA]</scope>
</reference>
<sequence length="211" mass="24144">MNATQIRKEAETTGTDPKNWGPEGYHSLHYNTQRAVRNLYLEPAPWGTPQYDTPLMFTRKRAIEMQPDCAGKRLAAHFNEVNGGRFVLGMGIYQAYWQWRPDTYKDANGVPNQLVVAGDGFPMARIRFGTDGLWRWDWMRNPDVLKASCNSEMWGTLTQPYKEWTPFDQYMAGVVTKNLGLEAGTDLTFMMGVPVSEDEFIRLTYAGRKLC</sequence>
<evidence type="ECO:0000313" key="2">
    <source>
        <dbReference type="EMBL" id="KKW12989.1"/>
    </source>
</evidence>
<accession>A0A0G1Z2J5</accession>
<name>A0A0G1Z2J5_9BACT</name>
<organism evidence="2 3">
    <name type="scientific">Candidatus Gottesmanbacteria bacterium GW2011_GWB1_49_7</name>
    <dbReference type="NCBI Taxonomy" id="1618448"/>
    <lineage>
        <taxon>Bacteria</taxon>
        <taxon>Candidatus Gottesmaniibacteriota</taxon>
    </lineage>
</organism>
<feature type="compositionally biased region" description="Basic and acidic residues" evidence="1">
    <location>
        <begin position="1"/>
        <end position="11"/>
    </location>
</feature>
<evidence type="ECO:0000313" key="3">
    <source>
        <dbReference type="Proteomes" id="UP000034588"/>
    </source>
</evidence>
<protein>
    <submittedName>
        <fullName evidence="2">Uncharacterized protein</fullName>
    </submittedName>
</protein>
<proteinExistence type="predicted"/>
<dbReference type="EMBL" id="LCQD01000006">
    <property type="protein sequence ID" value="KKW12989.1"/>
    <property type="molecule type" value="Genomic_DNA"/>
</dbReference>
<comment type="caution">
    <text evidence="2">The sequence shown here is derived from an EMBL/GenBank/DDBJ whole genome shotgun (WGS) entry which is preliminary data.</text>
</comment>
<dbReference type="AlphaFoldDB" id="A0A0G1Z2J5"/>
<gene>
    <name evidence="2" type="ORF">UY48_C0006G0042</name>
</gene>
<feature type="region of interest" description="Disordered" evidence="1">
    <location>
        <begin position="1"/>
        <end position="24"/>
    </location>
</feature>
<dbReference type="Proteomes" id="UP000034588">
    <property type="component" value="Unassembled WGS sequence"/>
</dbReference>